<dbReference type="Proteomes" id="UP001174936">
    <property type="component" value="Unassembled WGS sequence"/>
</dbReference>
<keyword evidence="2" id="KW-1185">Reference proteome</keyword>
<protein>
    <submittedName>
        <fullName evidence="1">Uncharacterized protein</fullName>
    </submittedName>
</protein>
<organism evidence="1 2">
    <name type="scientific">Cercophora newfieldiana</name>
    <dbReference type="NCBI Taxonomy" id="92897"/>
    <lineage>
        <taxon>Eukaryota</taxon>
        <taxon>Fungi</taxon>
        <taxon>Dikarya</taxon>
        <taxon>Ascomycota</taxon>
        <taxon>Pezizomycotina</taxon>
        <taxon>Sordariomycetes</taxon>
        <taxon>Sordariomycetidae</taxon>
        <taxon>Sordariales</taxon>
        <taxon>Lasiosphaeriaceae</taxon>
        <taxon>Cercophora</taxon>
    </lineage>
</organism>
<gene>
    <name evidence="1" type="ORF">B0T16DRAFT_392663</name>
</gene>
<dbReference type="EMBL" id="JAULSV010000005">
    <property type="protein sequence ID" value="KAK0644286.1"/>
    <property type="molecule type" value="Genomic_DNA"/>
</dbReference>
<proteinExistence type="predicted"/>
<accession>A0AA40CMC7</accession>
<evidence type="ECO:0000313" key="1">
    <source>
        <dbReference type="EMBL" id="KAK0644286.1"/>
    </source>
</evidence>
<reference evidence="1" key="1">
    <citation type="submission" date="2023-06" db="EMBL/GenBank/DDBJ databases">
        <title>Genome-scale phylogeny and comparative genomics of the fungal order Sordariales.</title>
        <authorList>
            <consortium name="Lawrence Berkeley National Laboratory"/>
            <person name="Hensen N."/>
            <person name="Bonometti L."/>
            <person name="Westerberg I."/>
            <person name="Brannstrom I.O."/>
            <person name="Guillou S."/>
            <person name="Cros-Aarteil S."/>
            <person name="Calhoun S."/>
            <person name="Haridas S."/>
            <person name="Kuo A."/>
            <person name="Mondo S."/>
            <person name="Pangilinan J."/>
            <person name="Riley R."/>
            <person name="Labutti K."/>
            <person name="Andreopoulos B."/>
            <person name="Lipzen A."/>
            <person name="Chen C."/>
            <person name="Yanf M."/>
            <person name="Daum C."/>
            <person name="Ng V."/>
            <person name="Clum A."/>
            <person name="Steindorff A."/>
            <person name="Ohm R."/>
            <person name="Martin F."/>
            <person name="Silar P."/>
            <person name="Natvig D."/>
            <person name="Lalanne C."/>
            <person name="Gautier V."/>
            <person name="Ament-Velasquez S.L."/>
            <person name="Kruys A."/>
            <person name="Hutchinson M.I."/>
            <person name="Powell A.J."/>
            <person name="Barry K."/>
            <person name="Miller A.N."/>
            <person name="Grigoriev I.V."/>
            <person name="Debuchy R."/>
            <person name="Gladieux P."/>
            <person name="Thoren M.H."/>
            <person name="Johannesson H."/>
        </authorList>
    </citation>
    <scope>NUCLEOTIDE SEQUENCE</scope>
    <source>
        <strain evidence="1">SMH2532-1</strain>
    </source>
</reference>
<comment type="caution">
    <text evidence="1">The sequence shown here is derived from an EMBL/GenBank/DDBJ whole genome shotgun (WGS) entry which is preliminary data.</text>
</comment>
<sequence length="116" mass="13125">MEDTLRRGDLYHSLDGRPSWSKITFAVRGPSTGRREPRTSLDIFINGIEIEADYDNIPTESFGISAFLIHSHGLLQSNKLAIRPKGGRYFISDVKREVVSFLSDVTEENFNAHVKD</sequence>
<name>A0AA40CMC7_9PEZI</name>
<evidence type="ECO:0000313" key="2">
    <source>
        <dbReference type="Proteomes" id="UP001174936"/>
    </source>
</evidence>
<dbReference type="AlphaFoldDB" id="A0AA40CMC7"/>